<dbReference type="AlphaFoldDB" id="A0AAJ0BSU5"/>
<evidence type="ECO:0000313" key="4">
    <source>
        <dbReference type="EMBL" id="KAK1763839.1"/>
    </source>
</evidence>
<keyword evidence="3" id="KW-0812">Transmembrane</keyword>
<keyword evidence="2" id="KW-0119">Carbohydrate metabolism</keyword>
<evidence type="ECO:0000313" key="5">
    <source>
        <dbReference type="Proteomes" id="UP001244011"/>
    </source>
</evidence>
<dbReference type="GO" id="GO:0000272">
    <property type="term" value="P:polysaccharide catabolic process"/>
    <property type="evidence" value="ECO:0007669"/>
    <property type="project" value="UniProtKB-KW"/>
</dbReference>
<dbReference type="EMBL" id="MU839024">
    <property type="protein sequence ID" value="KAK1763839.1"/>
    <property type="molecule type" value="Genomic_DNA"/>
</dbReference>
<proteinExistence type="inferred from homology"/>
<dbReference type="PANTHER" id="PTHR34002">
    <property type="entry name" value="BLR1656 PROTEIN"/>
    <property type="match status" value="1"/>
</dbReference>
<keyword evidence="2" id="KW-0326">Glycosidase</keyword>
<gene>
    <name evidence="4" type="ORF">QBC33DRAFT_548725</name>
</gene>
<comment type="caution">
    <text evidence="4">The sequence shown here is derived from an EMBL/GenBank/DDBJ whole genome shotgun (WGS) entry which is preliminary data.</text>
</comment>
<dbReference type="Proteomes" id="UP001244011">
    <property type="component" value="Unassembled WGS sequence"/>
</dbReference>
<dbReference type="InterPro" id="IPR013320">
    <property type="entry name" value="ConA-like_dom_sf"/>
</dbReference>
<dbReference type="Gene3D" id="2.60.120.180">
    <property type="match status" value="1"/>
</dbReference>
<keyword evidence="2" id="KW-0378">Hydrolase</keyword>
<keyword evidence="3" id="KW-1133">Transmembrane helix</keyword>
<keyword evidence="2" id="KW-0624">Polysaccharide degradation</keyword>
<keyword evidence="5" id="KW-1185">Reference proteome</keyword>
<dbReference type="GO" id="GO:0008810">
    <property type="term" value="F:cellulase activity"/>
    <property type="evidence" value="ECO:0007669"/>
    <property type="project" value="InterPro"/>
</dbReference>
<feature type="transmembrane region" description="Helical" evidence="3">
    <location>
        <begin position="6"/>
        <end position="26"/>
    </location>
</feature>
<accession>A0AAJ0BSU5</accession>
<comment type="similarity">
    <text evidence="1 2">Belongs to the glycosyl hydrolase 12 (cellulase H) family.</text>
</comment>
<name>A0AAJ0BSU5_9PEZI</name>
<evidence type="ECO:0000256" key="1">
    <source>
        <dbReference type="ARBA" id="ARBA00005519"/>
    </source>
</evidence>
<sequence length="313" mass="33664">MSVRFLVNFGLLAIPIGATLGILLGLQSHRAATGQAPLFVDNSVTKTQYCQKAYGIHPQSLGEEYTLNPNQWGWTEGQLGRLCMNVTTFNNKTYATDTTAPEFSVTWQYPQGPETAPVHAFPNIKADSPILPATIQSLGEINVDVKWTYGAGNDTATSTNAQQLQTNFINTNVAIDMFLDADKTKAADTTKAAYEVMVWLAAFGDATQPIGLAEGAVATEVVNGTTFTLYFGQNSLDQYVLTWVASEMTEAFSGDLSSLLTRLASISHADFPSQSHYLGYIALGSEALWGKTSATFHVPLLSIDIKTATAGNA</sequence>
<dbReference type="InterPro" id="IPR013319">
    <property type="entry name" value="GH11/12"/>
</dbReference>
<keyword evidence="3" id="KW-0472">Membrane</keyword>
<dbReference type="SUPFAM" id="SSF49899">
    <property type="entry name" value="Concanavalin A-like lectins/glucanases"/>
    <property type="match status" value="1"/>
</dbReference>
<dbReference type="PANTHER" id="PTHR34002:SF9">
    <property type="entry name" value="XYLOGLUCAN-SPECIFIC ENDO-BETA-1,4-GLUCANASE A"/>
    <property type="match status" value="1"/>
</dbReference>
<organism evidence="4 5">
    <name type="scientific">Phialemonium atrogriseum</name>
    <dbReference type="NCBI Taxonomy" id="1093897"/>
    <lineage>
        <taxon>Eukaryota</taxon>
        <taxon>Fungi</taxon>
        <taxon>Dikarya</taxon>
        <taxon>Ascomycota</taxon>
        <taxon>Pezizomycotina</taxon>
        <taxon>Sordariomycetes</taxon>
        <taxon>Sordariomycetidae</taxon>
        <taxon>Cephalothecales</taxon>
        <taxon>Cephalothecaceae</taxon>
        <taxon>Phialemonium</taxon>
    </lineage>
</organism>
<dbReference type="InterPro" id="IPR002594">
    <property type="entry name" value="GH12"/>
</dbReference>
<dbReference type="Pfam" id="PF01670">
    <property type="entry name" value="Glyco_hydro_12"/>
    <property type="match status" value="1"/>
</dbReference>
<evidence type="ECO:0000256" key="3">
    <source>
        <dbReference type="SAM" id="Phobius"/>
    </source>
</evidence>
<evidence type="ECO:0000256" key="2">
    <source>
        <dbReference type="RuleBase" id="RU361163"/>
    </source>
</evidence>
<dbReference type="RefSeq" id="XP_060280052.1">
    <property type="nucleotide sequence ID" value="XM_060428882.1"/>
</dbReference>
<protein>
    <submittedName>
        <fullName evidence="4">Xyloglucan-specific endoglucanase</fullName>
    </submittedName>
</protein>
<reference evidence="4" key="1">
    <citation type="submission" date="2023-06" db="EMBL/GenBank/DDBJ databases">
        <title>Genome-scale phylogeny and comparative genomics of the fungal order Sordariales.</title>
        <authorList>
            <consortium name="Lawrence Berkeley National Laboratory"/>
            <person name="Hensen N."/>
            <person name="Bonometti L."/>
            <person name="Westerberg I."/>
            <person name="Brannstrom I.O."/>
            <person name="Guillou S."/>
            <person name="Cros-Aarteil S."/>
            <person name="Calhoun S."/>
            <person name="Haridas S."/>
            <person name="Kuo A."/>
            <person name="Mondo S."/>
            <person name="Pangilinan J."/>
            <person name="Riley R."/>
            <person name="Labutti K."/>
            <person name="Andreopoulos B."/>
            <person name="Lipzen A."/>
            <person name="Chen C."/>
            <person name="Yanf M."/>
            <person name="Daum C."/>
            <person name="Ng V."/>
            <person name="Clum A."/>
            <person name="Steindorff A."/>
            <person name="Ohm R."/>
            <person name="Martin F."/>
            <person name="Silar P."/>
            <person name="Natvig D."/>
            <person name="Lalanne C."/>
            <person name="Gautier V."/>
            <person name="Ament-Velasquez S.L."/>
            <person name="Kruys A."/>
            <person name="Hutchinson M.I."/>
            <person name="Powell A.J."/>
            <person name="Barry K."/>
            <person name="Miller A.N."/>
            <person name="Grigoriev I.V."/>
            <person name="Debuchy R."/>
            <person name="Gladieux P."/>
            <person name="Thoren M.H."/>
            <person name="Johannesson H."/>
        </authorList>
    </citation>
    <scope>NUCLEOTIDE SEQUENCE</scope>
    <source>
        <strain evidence="4">8032-3</strain>
    </source>
</reference>
<dbReference type="GeneID" id="85312069"/>